<dbReference type="GO" id="GO:0008270">
    <property type="term" value="F:zinc ion binding"/>
    <property type="evidence" value="ECO:0007669"/>
    <property type="project" value="UniProtKB-KW"/>
</dbReference>
<dbReference type="Gene3D" id="3.30.40.10">
    <property type="entry name" value="Zinc/RING finger domain, C3HC4 (zinc finger)"/>
    <property type="match status" value="1"/>
</dbReference>
<dbReference type="InterPro" id="IPR054694">
    <property type="entry name" value="Parkin-like_IBR"/>
</dbReference>
<evidence type="ECO:0000256" key="9">
    <source>
        <dbReference type="ARBA" id="ARBA00022833"/>
    </source>
</evidence>
<dbReference type="InterPro" id="IPR031127">
    <property type="entry name" value="E3_UB_ligase_RBR"/>
</dbReference>
<dbReference type="Pfam" id="PF17976">
    <property type="entry name" value="zf-RING_12"/>
    <property type="match status" value="1"/>
</dbReference>
<dbReference type="Proteomes" id="UP000050794">
    <property type="component" value="Unassembled WGS sequence"/>
</dbReference>
<dbReference type="AlphaFoldDB" id="A0A183UKI6"/>
<name>A0A183UKI6_TOXCA</name>
<dbReference type="PRINTS" id="PR01475">
    <property type="entry name" value="PARKIN"/>
</dbReference>
<evidence type="ECO:0000256" key="8">
    <source>
        <dbReference type="ARBA" id="ARBA00022786"/>
    </source>
</evidence>
<organism evidence="12 13">
    <name type="scientific">Toxocara canis</name>
    <name type="common">Canine roundworm</name>
    <dbReference type="NCBI Taxonomy" id="6265"/>
    <lineage>
        <taxon>Eukaryota</taxon>
        <taxon>Metazoa</taxon>
        <taxon>Ecdysozoa</taxon>
        <taxon>Nematoda</taxon>
        <taxon>Chromadorea</taxon>
        <taxon>Rhabditida</taxon>
        <taxon>Spirurina</taxon>
        <taxon>Ascaridomorpha</taxon>
        <taxon>Ascaridoidea</taxon>
        <taxon>Toxocaridae</taxon>
        <taxon>Toxocara</taxon>
    </lineage>
</organism>
<evidence type="ECO:0000256" key="4">
    <source>
        <dbReference type="ARBA" id="ARBA00022679"/>
    </source>
</evidence>
<evidence type="ECO:0000256" key="1">
    <source>
        <dbReference type="ARBA" id="ARBA00001798"/>
    </source>
</evidence>
<keyword evidence="4" id="KW-0808">Transferase</keyword>
<reference evidence="11 12" key="2">
    <citation type="submission" date="2018-11" db="EMBL/GenBank/DDBJ databases">
        <authorList>
            <consortium name="Pathogen Informatics"/>
        </authorList>
    </citation>
    <scope>NUCLEOTIDE SEQUENCE [LARGE SCALE GENOMIC DNA]</scope>
</reference>
<gene>
    <name evidence="11" type="ORF">TCNE_LOCUS9006</name>
</gene>
<accession>A0A183UKI6</accession>
<sequence>MQLLVSVRNRSQKHYAHLDRSMNLHIDVPSEGTISDVIEVLARRIKVSPNSFKIILCGCNSLAKGKLRVYCARCLSSSVVLKRDPEKWSDVLSSLVGHILEKRRAINAECEDCEEETFAKFCFKCVICDEVAVPLTHVRGYRGEGECSICGETALRAVVDVGCHHETCVDCFTAYMETAFTQQQFFIRPPYGYTLSCPVYGCRGCVTDVHLFYLLGKQRYSNYQTQATEKFVSLENEGIFCPYSGCGAAFLWEQDVTSPKVLCPECHRLFCGVCRREHCVCEENDATELTIKTTCHSCPTCGVPTERNGGCAHMHCAHCGTHWCFICVKPWTEECQWDHWFD</sequence>
<dbReference type="GO" id="GO:0061630">
    <property type="term" value="F:ubiquitin protein ligase activity"/>
    <property type="evidence" value="ECO:0007669"/>
    <property type="project" value="UniProtKB-EC"/>
</dbReference>
<evidence type="ECO:0000256" key="5">
    <source>
        <dbReference type="ARBA" id="ARBA00022723"/>
    </source>
</evidence>
<feature type="domain" description="RING-type" evidence="10">
    <location>
        <begin position="143"/>
        <end position="342"/>
    </location>
</feature>
<evidence type="ECO:0000256" key="6">
    <source>
        <dbReference type="ARBA" id="ARBA00022737"/>
    </source>
</evidence>
<dbReference type="GO" id="GO:0005829">
    <property type="term" value="C:cytosol"/>
    <property type="evidence" value="ECO:0007669"/>
    <property type="project" value="InterPro"/>
</dbReference>
<keyword evidence="6" id="KW-0677">Repeat</keyword>
<evidence type="ECO:0000313" key="11">
    <source>
        <dbReference type="EMBL" id="VDM40327.1"/>
    </source>
</evidence>
<dbReference type="GO" id="GO:0005739">
    <property type="term" value="C:mitochondrion"/>
    <property type="evidence" value="ECO:0007669"/>
    <property type="project" value="InterPro"/>
</dbReference>
<comment type="pathway">
    <text evidence="2">Protein modification; protein ubiquitination.</text>
</comment>
<dbReference type="EC" id="2.3.2.31" evidence="3"/>
<dbReference type="GO" id="GO:0016567">
    <property type="term" value="P:protein ubiquitination"/>
    <property type="evidence" value="ECO:0007669"/>
    <property type="project" value="UniProtKB-UniPathway"/>
</dbReference>
<dbReference type="InterPro" id="IPR041170">
    <property type="entry name" value="Znf-RING_14"/>
</dbReference>
<dbReference type="InterPro" id="IPR013083">
    <property type="entry name" value="Znf_RING/FYVE/PHD"/>
</dbReference>
<keyword evidence="9" id="KW-0862">Zinc</keyword>
<evidence type="ECO:0000256" key="7">
    <source>
        <dbReference type="ARBA" id="ARBA00022771"/>
    </source>
</evidence>
<evidence type="ECO:0000256" key="2">
    <source>
        <dbReference type="ARBA" id="ARBA00004906"/>
    </source>
</evidence>
<comment type="catalytic activity">
    <reaction evidence="1">
        <text>[E2 ubiquitin-conjugating enzyme]-S-ubiquitinyl-L-cysteine + [acceptor protein]-L-lysine = [E2 ubiquitin-conjugating enzyme]-L-cysteine + [acceptor protein]-N(6)-ubiquitinyl-L-lysine.</text>
        <dbReference type="EC" id="2.3.2.31"/>
    </reaction>
</comment>
<dbReference type="InterPro" id="IPR044066">
    <property type="entry name" value="TRIAD_supradom"/>
</dbReference>
<dbReference type="PROSITE" id="PS51873">
    <property type="entry name" value="TRIAD"/>
    <property type="match status" value="1"/>
</dbReference>
<dbReference type="InterPro" id="IPR041565">
    <property type="entry name" value="Parkin_Znf-RING"/>
</dbReference>
<proteinExistence type="predicted"/>
<protein>
    <recommendedName>
        <fullName evidence="3">RBR-type E3 ubiquitin transferase</fullName>
        <ecNumber evidence="3">2.3.2.31</ecNumber>
    </recommendedName>
</protein>
<dbReference type="Pfam" id="PF17978">
    <property type="entry name" value="zf-RING_14"/>
    <property type="match status" value="1"/>
</dbReference>
<keyword evidence="7" id="KW-0863">Zinc-finger</keyword>
<dbReference type="WBParaSite" id="TCNE_0000900601-mRNA-1">
    <property type="protein sequence ID" value="TCNE_0000900601-mRNA-1"/>
    <property type="gene ID" value="TCNE_0000900601"/>
</dbReference>
<dbReference type="Pfam" id="PF22605">
    <property type="entry name" value="IBR_2"/>
    <property type="match status" value="1"/>
</dbReference>
<dbReference type="UniPathway" id="UPA00143"/>
<evidence type="ECO:0000313" key="12">
    <source>
        <dbReference type="Proteomes" id="UP000050794"/>
    </source>
</evidence>
<reference evidence="13" key="1">
    <citation type="submission" date="2016-06" db="UniProtKB">
        <authorList>
            <consortium name="WormBaseParasite"/>
        </authorList>
    </citation>
    <scope>IDENTIFICATION</scope>
</reference>
<dbReference type="EMBL" id="UYWY01020051">
    <property type="protein sequence ID" value="VDM40327.1"/>
    <property type="molecule type" value="Genomic_DNA"/>
</dbReference>
<dbReference type="PANTHER" id="PTHR11685">
    <property type="entry name" value="RBR FAMILY RING FINGER AND IBR DOMAIN-CONTAINING"/>
    <property type="match status" value="1"/>
</dbReference>
<evidence type="ECO:0000259" key="10">
    <source>
        <dbReference type="PROSITE" id="PS51873"/>
    </source>
</evidence>
<keyword evidence="8" id="KW-0833">Ubl conjugation pathway</keyword>
<dbReference type="Gene3D" id="1.20.120.1750">
    <property type="match status" value="1"/>
</dbReference>
<evidence type="ECO:0000313" key="13">
    <source>
        <dbReference type="WBParaSite" id="TCNE_0000900601-mRNA-1"/>
    </source>
</evidence>
<dbReference type="SUPFAM" id="SSF57850">
    <property type="entry name" value="RING/U-box"/>
    <property type="match status" value="2"/>
</dbReference>
<evidence type="ECO:0000256" key="3">
    <source>
        <dbReference type="ARBA" id="ARBA00012251"/>
    </source>
</evidence>
<dbReference type="InterPro" id="IPR003977">
    <property type="entry name" value="Parkin"/>
</dbReference>
<keyword evidence="12" id="KW-1185">Reference proteome</keyword>
<keyword evidence="5" id="KW-0479">Metal-binding</keyword>